<organism evidence="2">
    <name type="scientific">Treponema pectinovorum</name>
    <dbReference type="NCBI Taxonomy" id="164"/>
    <lineage>
        <taxon>Bacteria</taxon>
        <taxon>Pseudomonadati</taxon>
        <taxon>Spirochaetota</taxon>
        <taxon>Spirochaetia</taxon>
        <taxon>Spirochaetales</taxon>
        <taxon>Treponemataceae</taxon>
        <taxon>Treponema</taxon>
    </lineage>
</organism>
<proteinExistence type="predicted"/>
<dbReference type="AlphaFoldDB" id="Q9FCY2"/>
<evidence type="ECO:0000256" key="1">
    <source>
        <dbReference type="SAM" id="SignalP"/>
    </source>
</evidence>
<feature type="chain" id="PRO_5004325325" evidence="1">
    <location>
        <begin position="20"/>
        <end position="402"/>
    </location>
</feature>
<protein>
    <submittedName>
        <fullName evidence="2">Major outer membrane protein</fullName>
    </submittedName>
</protein>
<reference evidence="2" key="1">
    <citation type="submission" date="2000-08" db="EMBL/GenBank/DDBJ databases">
        <title>Cloning, sequencing, and expression of major outer membrane protein (MompA) gene from Treponema pectinovorum ATCC 33768.</title>
        <authorList>
            <person name="Chu L."/>
            <person name="Xu X."/>
            <person name="Holt S.C."/>
            <person name="Ebersole J.L."/>
        </authorList>
    </citation>
    <scope>NUCLEOTIDE SEQUENCE</scope>
    <source>
        <strain evidence="2">ATCC33768</strain>
    </source>
</reference>
<sequence length="402" mass="42492">MKKIIGTVLLAVTGLSLVAADVTVNINSRVRPNLYTTSKKEDGKKTSELFKLDGAKAADTVKIAASNAYAGAVLESTWDAGAAAPGVELDNYYGWMNFGNLAITAGKYDSRYTARFNSSATEGGLVDSDIAKYGLSNKIATGLNGAGTALKTVGKTWLYDFDNASAFKGSKDLSLTFAYTLADVAGGKLLLKASLVKNAYDSATNSDGDTFTQSAGYVAEAAWNGKGLTFDFIFKNPENKGFGVGLYSTVKINDNNSAAVGVTYGTKKDELDTALAVDGRYKFTSGPLIATLAAKYSYAKPKGFDAETALEAGTEVSYMVNNLVTVALDARLDMCDLDDNDKKDLAENVIVISPRAKFTAGKGAAVTVAVEYTQALNSSKDVATYNPVKTKIGVPVIFRVKM</sequence>
<gene>
    <name evidence="2" type="primary">mompA</name>
</gene>
<dbReference type="RefSeq" id="WP_433010627.1">
    <property type="nucleotide sequence ID" value="NZ_JACGWI010000001.1"/>
</dbReference>
<name>Q9FCY2_9SPIR</name>
<dbReference type="EMBL" id="AY007192">
    <property type="protein sequence ID" value="AAG01889.1"/>
    <property type="molecule type" value="Genomic_DNA"/>
</dbReference>
<keyword evidence="1" id="KW-0732">Signal</keyword>
<feature type="signal peptide" evidence="1">
    <location>
        <begin position="1"/>
        <end position="19"/>
    </location>
</feature>
<accession>Q9FCY2</accession>
<evidence type="ECO:0000313" key="2">
    <source>
        <dbReference type="EMBL" id="AAG01889.1"/>
    </source>
</evidence>